<dbReference type="OMA" id="PEMEAMS"/>
<accession>A0A6I8NDY8</accession>
<feature type="compositionally biased region" description="Polar residues" evidence="1">
    <location>
        <begin position="241"/>
        <end position="260"/>
    </location>
</feature>
<dbReference type="Proteomes" id="UP000002279">
    <property type="component" value="Chromosome 3"/>
</dbReference>
<name>A0A6I8NDY8_ORNAN</name>
<evidence type="ECO:0000313" key="4">
    <source>
        <dbReference type="Proteomes" id="UP000002279"/>
    </source>
</evidence>
<dbReference type="GeneTree" id="ENSGT00940000153377"/>
<evidence type="ECO:0000313" key="3">
    <source>
        <dbReference type="Ensembl" id="ENSOANP00000039255.1"/>
    </source>
</evidence>
<dbReference type="Ensembl" id="ENSOANT00000076583.1">
    <property type="protein sequence ID" value="ENSOANP00000039255.1"/>
    <property type="gene ID" value="ENSOANG00000047290.1"/>
</dbReference>
<evidence type="ECO:0000256" key="1">
    <source>
        <dbReference type="SAM" id="MobiDB-lite"/>
    </source>
</evidence>
<keyword evidence="2" id="KW-0812">Transmembrane</keyword>
<reference evidence="3" key="2">
    <citation type="submission" date="2025-08" db="UniProtKB">
        <authorList>
            <consortium name="Ensembl"/>
        </authorList>
    </citation>
    <scope>IDENTIFICATION</scope>
    <source>
        <strain evidence="3">Glennie</strain>
    </source>
</reference>
<dbReference type="InterPro" id="IPR041056">
    <property type="entry name" value="DUF5585"/>
</dbReference>
<feature type="compositionally biased region" description="Polar residues" evidence="1">
    <location>
        <begin position="277"/>
        <end position="314"/>
    </location>
</feature>
<feature type="compositionally biased region" description="Polar residues" evidence="1">
    <location>
        <begin position="321"/>
        <end position="350"/>
    </location>
</feature>
<reference evidence="3 4" key="1">
    <citation type="journal article" date="2008" name="Nature">
        <title>Genome analysis of the platypus reveals unique signatures of evolution.</title>
        <authorList>
            <person name="Warren W.C."/>
            <person name="Hillier L.W."/>
            <person name="Marshall Graves J.A."/>
            <person name="Birney E."/>
            <person name="Ponting C.P."/>
            <person name="Grutzner F."/>
            <person name="Belov K."/>
            <person name="Miller W."/>
            <person name="Clarke L."/>
            <person name="Chinwalla A.T."/>
            <person name="Yang S.P."/>
            <person name="Heger A."/>
            <person name="Locke D.P."/>
            <person name="Miethke P."/>
            <person name="Waters P.D."/>
            <person name="Veyrunes F."/>
            <person name="Fulton L."/>
            <person name="Fulton B."/>
            <person name="Graves T."/>
            <person name="Wallis J."/>
            <person name="Puente X.S."/>
            <person name="Lopez-Otin C."/>
            <person name="Ordonez G.R."/>
            <person name="Eichler E.E."/>
            <person name="Chen L."/>
            <person name="Cheng Z."/>
            <person name="Deakin J.E."/>
            <person name="Alsop A."/>
            <person name="Thompson K."/>
            <person name="Kirby P."/>
            <person name="Papenfuss A.T."/>
            <person name="Wakefield M.J."/>
            <person name="Olender T."/>
            <person name="Lancet D."/>
            <person name="Huttley G.A."/>
            <person name="Smit A.F."/>
            <person name="Pask A."/>
            <person name="Temple-Smith P."/>
            <person name="Batzer M.A."/>
            <person name="Walker J.A."/>
            <person name="Konkel M.K."/>
            <person name="Harris R.S."/>
            <person name="Whittington C.M."/>
            <person name="Wong E.S."/>
            <person name="Gemmell N.J."/>
            <person name="Buschiazzo E."/>
            <person name="Vargas Jentzsch I.M."/>
            <person name="Merkel A."/>
            <person name="Schmitz J."/>
            <person name="Zemann A."/>
            <person name="Churakov G."/>
            <person name="Kriegs J.O."/>
            <person name="Brosius J."/>
            <person name="Murchison E.P."/>
            <person name="Sachidanandam R."/>
            <person name="Smith C."/>
            <person name="Hannon G.J."/>
            <person name="Tsend-Ayush E."/>
            <person name="McMillan D."/>
            <person name="Attenborough R."/>
            <person name="Rens W."/>
            <person name="Ferguson-Smith M."/>
            <person name="Lefevre C.M."/>
            <person name="Sharp J.A."/>
            <person name="Nicholas K.R."/>
            <person name="Ray D.A."/>
            <person name="Kube M."/>
            <person name="Reinhardt R."/>
            <person name="Pringle T.H."/>
            <person name="Taylor J."/>
            <person name="Jones R.C."/>
            <person name="Nixon B."/>
            <person name="Dacheux J.L."/>
            <person name="Niwa H."/>
            <person name="Sekita Y."/>
            <person name="Huang X."/>
            <person name="Stark A."/>
            <person name="Kheradpour P."/>
            <person name="Kellis M."/>
            <person name="Flicek P."/>
            <person name="Chen Y."/>
            <person name="Webber C."/>
            <person name="Hardison R."/>
            <person name="Nelson J."/>
            <person name="Hallsworth-Pepin K."/>
            <person name="Delehaunty K."/>
            <person name="Markovic C."/>
            <person name="Minx P."/>
            <person name="Feng Y."/>
            <person name="Kremitzki C."/>
            <person name="Mitreva M."/>
            <person name="Glasscock J."/>
            <person name="Wylie T."/>
            <person name="Wohldmann P."/>
            <person name="Thiru P."/>
            <person name="Nhan M.N."/>
            <person name="Pohl C.S."/>
            <person name="Smith S.M."/>
            <person name="Hou S."/>
            <person name="Nefedov M."/>
            <person name="de Jong P.J."/>
            <person name="Renfree M.B."/>
            <person name="Mardis E.R."/>
            <person name="Wilson R.K."/>
        </authorList>
    </citation>
    <scope>NUCLEOTIDE SEQUENCE [LARGE SCALE GENOMIC DNA]</scope>
    <source>
        <strain evidence="3 4">Glennie</strain>
    </source>
</reference>
<feature type="region of interest" description="Disordered" evidence="1">
    <location>
        <begin position="454"/>
        <end position="501"/>
    </location>
</feature>
<feature type="transmembrane region" description="Helical" evidence="2">
    <location>
        <begin position="511"/>
        <end position="532"/>
    </location>
</feature>
<dbReference type="Pfam" id="PF17823">
    <property type="entry name" value="DUF5585"/>
    <property type="match status" value="1"/>
</dbReference>
<sequence>MRLLLWETAKVSELLPWRPAPRLAGLGVGDRGMAGGQQRGRWLPVFRDCGAPPPGQRTPTVNSPIPQVHRSWPELTVAAAAPGAARMWMAVVLVSFVASPLSGSPAPPGAMSGGPLLAWMPSGGERPCQRACRGRGRGPAQTGERLCSWSPGSPGRCTLLPCPQGARCRTAGTPPGPALPQPAPEFRGRNGSVLPPSVARSRRESQTGTPGPGLQLPTKTPSAMSPSAELSLGLGQGAASPISSPTVGTSAQPSPGTSFSARPPSQPQPSDKVFLATNGTASTSMAPNSTEPTSTVPSTAPSHTVPNSSTSSPLSPDITASDGTTSNPMPPNSTASSGTTSSPVAPNSTVLAGVTSSHLASNSPASSPLAPYSTAPTGTTSSASVTSSAGQAPSGPASGSPPAAPWLGTTGPGPSPGAPVEARGSSSPRASATPAQVTPALTLTSLSWLLSPGPRTPALASPSASSAPGPGTAPEASPVSTGSPTRGPPLSDGPFLDALGPPRQEAVDKSLLVGVLLLGLVFLLAALILLAVQAYESYERKDYTQVDYLINGMYADSEL</sequence>
<feature type="compositionally biased region" description="Polar residues" evidence="1">
    <location>
        <begin position="424"/>
        <end position="436"/>
    </location>
</feature>
<dbReference type="AlphaFoldDB" id="A0A6I8NDY8"/>
<keyword evidence="2" id="KW-0472">Membrane</keyword>
<protein>
    <submittedName>
        <fullName evidence="3">Uncharacterized protein</fullName>
    </submittedName>
</protein>
<keyword evidence="2" id="KW-1133">Transmembrane helix</keyword>
<dbReference type="InParanoid" id="A0A6I8NDY8"/>
<dbReference type="Bgee" id="ENSOANG00000047290">
    <property type="expression patterns" value="Expressed in liver and 7 other cell types or tissues"/>
</dbReference>
<gene>
    <name evidence="3" type="primary">C3H11orf24</name>
</gene>
<feature type="compositionally biased region" description="Low complexity" evidence="1">
    <location>
        <begin position="454"/>
        <end position="478"/>
    </location>
</feature>
<proteinExistence type="predicted"/>
<dbReference type="GO" id="GO:0005794">
    <property type="term" value="C:Golgi apparatus"/>
    <property type="evidence" value="ECO:0000318"/>
    <property type="project" value="GO_Central"/>
</dbReference>
<feature type="compositionally biased region" description="Low complexity" evidence="1">
    <location>
        <begin position="355"/>
        <end position="401"/>
    </location>
</feature>
<keyword evidence="4" id="KW-1185">Reference proteome</keyword>
<feature type="region of interest" description="Disordered" evidence="1">
    <location>
        <begin position="173"/>
        <end position="436"/>
    </location>
</feature>
<organism evidence="3 4">
    <name type="scientific">Ornithorhynchus anatinus</name>
    <name type="common">Duckbill platypus</name>
    <dbReference type="NCBI Taxonomy" id="9258"/>
    <lineage>
        <taxon>Eukaryota</taxon>
        <taxon>Metazoa</taxon>
        <taxon>Chordata</taxon>
        <taxon>Craniata</taxon>
        <taxon>Vertebrata</taxon>
        <taxon>Euteleostomi</taxon>
        <taxon>Mammalia</taxon>
        <taxon>Monotremata</taxon>
        <taxon>Ornithorhynchidae</taxon>
        <taxon>Ornithorhynchus</taxon>
    </lineage>
</organism>
<evidence type="ECO:0000256" key="2">
    <source>
        <dbReference type="SAM" id="Phobius"/>
    </source>
</evidence>
<feature type="compositionally biased region" description="Pro residues" evidence="1">
    <location>
        <begin position="174"/>
        <end position="183"/>
    </location>
</feature>
<reference evidence="3" key="3">
    <citation type="submission" date="2025-09" db="UniProtKB">
        <authorList>
            <consortium name="Ensembl"/>
        </authorList>
    </citation>
    <scope>IDENTIFICATION</scope>
    <source>
        <strain evidence="3">Glennie</strain>
    </source>
</reference>